<dbReference type="Proteomes" id="UP001164929">
    <property type="component" value="Chromosome 18"/>
</dbReference>
<reference evidence="2 3" key="1">
    <citation type="journal article" date="2023" name="Mol. Ecol. Resour.">
        <title>Chromosome-level genome assembly of a triploid poplar Populus alba 'Berolinensis'.</title>
        <authorList>
            <person name="Chen S."/>
            <person name="Yu Y."/>
            <person name="Wang X."/>
            <person name="Wang S."/>
            <person name="Zhang T."/>
            <person name="Zhou Y."/>
            <person name="He R."/>
            <person name="Meng N."/>
            <person name="Wang Y."/>
            <person name="Liu W."/>
            <person name="Liu Z."/>
            <person name="Liu J."/>
            <person name="Guo Q."/>
            <person name="Huang H."/>
            <person name="Sederoff R.R."/>
            <person name="Wang G."/>
            <person name="Qu G."/>
            <person name="Chen S."/>
        </authorList>
    </citation>
    <scope>NUCLEOTIDE SEQUENCE [LARGE SCALE GENOMIC DNA]</scope>
    <source>
        <strain evidence="2">SC-2020</strain>
    </source>
</reference>
<feature type="compositionally biased region" description="Polar residues" evidence="1">
    <location>
        <begin position="1"/>
        <end position="10"/>
    </location>
</feature>
<evidence type="ECO:0000313" key="3">
    <source>
        <dbReference type="Proteomes" id="UP001164929"/>
    </source>
</evidence>
<organism evidence="2 3">
    <name type="scientific">Populus alba x Populus x berolinensis</name>
    <dbReference type="NCBI Taxonomy" id="444605"/>
    <lineage>
        <taxon>Eukaryota</taxon>
        <taxon>Viridiplantae</taxon>
        <taxon>Streptophyta</taxon>
        <taxon>Embryophyta</taxon>
        <taxon>Tracheophyta</taxon>
        <taxon>Spermatophyta</taxon>
        <taxon>Magnoliopsida</taxon>
        <taxon>eudicotyledons</taxon>
        <taxon>Gunneridae</taxon>
        <taxon>Pentapetalae</taxon>
        <taxon>rosids</taxon>
        <taxon>fabids</taxon>
        <taxon>Malpighiales</taxon>
        <taxon>Salicaceae</taxon>
        <taxon>Saliceae</taxon>
        <taxon>Populus</taxon>
    </lineage>
</organism>
<accession>A0AAD6LDU8</accession>
<dbReference type="EMBL" id="JAQIZT010000018">
    <property type="protein sequence ID" value="KAJ6958068.1"/>
    <property type="molecule type" value="Genomic_DNA"/>
</dbReference>
<keyword evidence="3" id="KW-1185">Reference proteome</keyword>
<protein>
    <submittedName>
        <fullName evidence="2">Uncharacterized protein</fullName>
    </submittedName>
</protein>
<proteinExistence type="predicted"/>
<gene>
    <name evidence="2" type="ORF">NC653_039888</name>
</gene>
<feature type="compositionally biased region" description="Basic and acidic residues" evidence="1">
    <location>
        <begin position="26"/>
        <end position="50"/>
    </location>
</feature>
<comment type="caution">
    <text evidence="2">The sequence shown here is derived from an EMBL/GenBank/DDBJ whole genome shotgun (WGS) entry which is preliminary data.</text>
</comment>
<dbReference type="EMBL" id="JAQIZT010000018">
    <property type="protein sequence ID" value="KAJ6958071.1"/>
    <property type="molecule type" value="Genomic_DNA"/>
</dbReference>
<sequence length="108" mass="12014">MKMNRNTRNPSRGGEGRKVNSASIVSKHEKTSEDSLPKDDDNSKVLRDSGDMQPFIRSIRIPKSLSCFGISFGQIWRSIDGHLPREVDSDMSGASGILSMDKIFNIET</sequence>
<evidence type="ECO:0000256" key="1">
    <source>
        <dbReference type="SAM" id="MobiDB-lite"/>
    </source>
</evidence>
<feature type="region of interest" description="Disordered" evidence="1">
    <location>
        <begin position="1"/>
        <end position="51"/>
    </location>
</feature>
<evidence type="ECO:0000313" key="2">
    <source>
        <dbReference type="EMBL" id="KAJ6958068.1"/>
    </source>
</evidence>
<name>A0AAD6LDU8_9ROSI</name>
<dbReference type="AlphaFoldDB" id="A0AAD6LDU8"/>